<dbReference type="SUPFAM" id="SSF54211">
    <property type="entry name" value="Ribosomal protein S5 domain 2-like"/>
    <property type="match status" value="2"/>
</dbReference>
<sequence>MRVFPLQRTIGCSVVVEGQGLHSGKEVRVTLFPGKVNQGIVFRVLCGEREGVVPALFPYAVLGYRSTLLKNGEIVVATVEHLLGACWSIGVDNLEVVVEGEELPGGDGSALLWLQAFERAGIKEQEVPRKTLVIDRVFHVQQGAGHLFAFPAQRFVATYILDCTEKGEFLQGLTFQEGEEPTGILRARTFAFLWEEEKLRKLGLGKGVQDEAVLLDVLGVGNKPFRLPSEACAHKILDLLGDLMLLGKRIQGGFLGLRSGHALNQAMVKLLWEAVKDGD</sequence>
<evidence type="ECO:0000256" key="9">
    <source>
        <dbReference type="ARBA" id="ARBA00022833"/>
    </source>
</evidence>
<evidence type="ECO:0000256" key="1">
    <source>
        <dbReference type="ARBA" id="ARBA00001947"/>
    </source>
</evidence>
<evidence type="ECO:0000256" key="8">
    <source>
        <dbReference type="ARBA" id="ARBA00022801"/>
    </source>
</evidence>
<dbReference type="InterPro" id="IPR020568">
    <property type="entry name" value="Ribosomal_Su5_D2-typ_SF"/>
</dbReference>
<dbReference type="InterPro" id="IPR011334">
    <property type="entry name" value="UDP-acyl_GlcNac_deAcase_C"/>
</dbReference>
<dbReference type="PANTHER" id="PTHR33694">
    <property type="entry name" value="UDP-3-O-ACYL-N-ACETYLGLUCOSAMINE DEACETYLASE 1, MITOCHONDRIAL-RELATED"/>
    <property type="match status" value="1"/>
</dbReference>
<evidence type="ECO:0000256" key="6">
    <source>
        <dbReference type="ARBA" id="ARBA00022556"/>
    </source>
</evidence>
<name>A0A7V3YG11_9BACT</name>
<evidence type="ECO:0000256" key="7">
    <source>
        <dbReference type="ARBA" id="ARBA00022723"/>
    </source>
</evidence>
<dbReference type="InterPro" id="IPR015870">
    <property type="entry name" value="UDP-acyl_N-AcGlcN_deAcase_N"/>
</dbReference>
<dbReference type="UniPathway" id="UPA00359">
    <property type="reaction ID" value="UER00478"/>
</dbReference>
<dbReference type="Gene3D" id="3.30.1700.10">
    <property type="entry name" value="lpxc deacetylase, domain 2"/>
    <property type="match status" value="1"/>
</dbReference>
<reference evidence="12" key="1">
    <citation type="journal article" date="2020" name="mSystems">
        <title>Genome- and Community-Level Interaction Insights into Carbon Utilization and Element Cycling Functions of Hydrothermarchaeota in Hydrothermal Sediment.</title>
        <authorList>
            <person name="Zhou Z."/>
            <person name="Liu Y."/>
            <person name="Xu W."/>
            <person name="Pan J."/>
            <person name="Luo Z.H."/>
            <person name="Li M."/>
        </authorList>
    </citation>
    <scope>NUCLEOTIDE SEQUENCE [LARGE SCALE GENOMIC DNA]</scope>
    <source>
        <strain evidence="12">SpSt-747</strain>
    </source>
</reference>
<dbReference type="GO" id="GO:0009245">
    <property type="term" value="P:lipid A biosynthetic process"/>
    <property type="evidence" value="ECO:0007669"/>
    <property type="project" value="UniProtKB-KW"/>
</dbReference>
<keyword evidence="7" id="KW-0479">Metal-binding</keyword>
<evidence type="ECO:0000313" key="12">
    <source>
        <dbReference type="EMBL" id="HGI30408.1"/>
    </source>
</evidence>
<dbReference type="GO" id="GO:0016020">
    <property type="term" value="C:membrane"/>
    <property type="evidence" value="ECO:0007669"/>
    <property type="project" value="GOC"/>
</dbReference>
<dbReference type="GO" id="GO:0046872">
    <property type="term" value="F:metal ion binding"/>
    <property type="evidence" value="ECO:0007669"/>
    <property type="project" value="UniProtKB-KW"/>
</dbReference>
<dbReference type="Gene3D" id="3.30.230.20">
    <property type="entry name" value="lpxc deacetylase, domain 1"/>
    <property type="match status" value="1"/>
</dbReference>
<keyword evidence="5" id="KW-0444">Lipid biosynthesis</keyword>
<dbReference type="EC" id="3.5.1.108" evidence="4"/>
<accession>A0A7V3YG11</accession>
<protein>
    <recommendedName>
        <fullName evidence="4">UDP-3-O-acyl-N-acetylglucosamine deacetylase</fullName>
        <ecNumber evidence="4">3.5.1.108</ecNumber>
    </recommendedName>
</protein>
<evidence type="ECO:0000256" key="5">
    <source>
        <dbReference type="ARBA" id="ARBA00022516"/>
    </source>
</evidence>
<dbReference type="InterPro" id="IPR004463">
    <property type="entry name" value="UDP-acyl_GlcNac_deAcase"/>
</dbReference>
<evidence type="ECO:0000256" key="4">
    <source>
        <dbReference type="ARBA" id="ARBA00012745"/>
    </source>
</evidence>
<dbReference type="AlphaFoldDB" id="A0A7V3YG11"/>
<keyword evidence="8" id="KW-0378">Hydrolase</keyword>
<evidence type="ECO:0000256" key="3">
    <source>
        <dbReference type="ARBA" id="ARBA00005002"/>
    </source>
</evidence>
<dbReference type="EMBL" id="DTFV01000057">
    <property type="protein sequence ID" value="HGI30408.1"/>
    <property type="molecule type" value="Genomic_DNA"/>
</dbReference>
<evidence type="ECO:0000256" key="2">
    <source>
        <dbReference type="ARBA" id="ARBA00002923"/>
    </source>
</evidence>
<evidence type="ECO:0000256" key="11">
    <source>
        <dbReference type="ARBA" id="ARBA00024535"/>
    </source>
</evidence>
<comment type="pathway">
    <text evidence="3">Glycolipid biosynthesis; lipid IV(A) biosynthesis; lipid IV(A) from (3R)-3-hydroxytetradecanoyl-[acyl-carrier-protein] and UDP-N-acetyl-alpha-D-glucosamine: step 2/6.</text>
</comment>
<dbReference type="Pfam" id="PF03331">
    <property type="entry name" value="LpxC"/>
    <property type="match status" value="1"/>
</dbReference>
<organism evidence="12">
    <name type="scientific">Candidatus Caldatribacterium californiense</name>
    <dbReference type="NCBI Taxonomy" id="1454726"/>
    <lineage>
        <taxon>Bacteria</taxon>
        <taxon>Pseudomonadati</taxon>
        <taxon>Atribacterota</taxon>
        <taxon>Atribacteria</taxon>
        <taxon>Atribacterales</taxon>
        <taxon>Candidatus Caldatribacteriaceae</taxon>
        <taxon>Candidatus Caldatribacterium</taxon>
    </lineage>
</organism>
<keyword evidence="10" id="KW-0443">Lipid metabolism</keyword>
<comment type="cofactor">
    <cofactor evidence="1">
        <name>Zn(2+)</name>
        <dbReference type="ChEBI" id="CHEBI:29105"/>
    </cofactor>
</comment>
<comment type="catalytic activity">
    <reaction evidence="11">
        <text>a UDP-3-O-[(3R)-3-hydroxyacyl]-N-acetyl-alpha-D-glucosamine + H2O = a UDP-3-O-[(3R)-3-hydroxyacyl]-alpha-D-glucosamine + acetate</text>
        <dbReference type="Rhea" id="RHEA:67816"/>
        <dbReference type="ChEBI" id="CHEBI:15377"/>
        <dbReference type="ChEBI" id="CHEBI:30089"/>
        <dbReference type="ChEBI" id="CHEBI:137740"/>
        <dbReference type="ChEBI" id="CHEBI:173225"/>
        <dbReference type="EC" id="3.5.1.108"/>
    </reaction>
</comment>
<evidence type="ECO:0000256" key="10">
    <source>
        <dbReference type="ARBA" id="ARBA00023098"/>
    </source>
</evidence>
<proteinExistence type="predicted"/>
<comment type="caution">
    <text evidence="12">The sequence shown here is derived from an EMBL/GenBank/DDBJ whole genome shotgun (WGS) entry which is preliminary data.</text>
</comment>
<keyword evidence="6" id="KW-0441">Lipid A biosynthesis</keyword>
<gene>
    <name evidence="12" type="ORF">ENV30_03760</name>
</gene>
<comment type="function">
    <text evidence="2">Catalyzes the hydrolysis of UDP-3-O-myristoyl-N-acetylglucosamine to form UDP-3-O-myristoylglucosamine and acetate, the committed step in lipid A biosynthesis.</text>
</comment>
<keyword evidence="9" id="KW-0862">Zinc</keyword>
<dbReference type="PANTHER" id="PTHR33694:SF1">
    <property type="entry name" value="UDP-3-O-ACYL-N-ACETYLGLUCOSAMINE DEACETYLASE 1, MITOCHONDRIAL-RELATED"/>
    <property type="match status" value="1"/>
</dbReference>
<dbReference type="GO" id="GO:0103117">
    <property type="term" value="F:UDP-3-O-acyl-N-acetylglucosamine deacetylase activity"/>
    <property type="evidence" value="ECO:0007669"/>
    <property type="project" value="UniProtKB-EC"/>
</dbReference>